<organism evidence="2 3">
    <name type="scientific">Rattus norvegicus</name>
    <name type="common">Rat</name>
    <dbReference type="NCBI Taxonomy" id="10116"/>
    <lineage>
        <taxon>Eukaryota</taxon>
        <taxon>Metazoa</taxon>
        <taxon>Chordata</taxon>
        <taxon>Craniata</taxon>
        <taxon>Vertebrata</taxon>
        <taxon>Euteleostomi</taxon>
        <taxon>Mammalia</taxon>
        <taxon>Eutheria</taxon>
        <taxon>Euarchontoglires</taxon>
        <taxon>Glires</taxon>
        <taxon>Rodentia</taxon>
        <taxon>Myomorpha</taxon>
        <taxon>Muroidea</taxon>
        <taxon>Muridae</taxon>
        <taxon>Murinae</taxon>
        <taxon>Rattus</taxon>
    </lineage>
</organism>
<dbReference type="Proteomes" id="UP000234681">
    <property type="component" value="Chromosome 5"/>
</dbReference>
<sequence>METLFSSNGGESSSVRAEKRSVKEAAADLPTKPTEISKNGFAVGSQPSASDLDEVIIRKWFQLLLQKHFK</sequence>
<feature type="compositionally biased region" description="Basic and acidic residues" evidence="1">
    <location>
        <begin position="16"/>
        <end position="26"/>
    </location>
</feature>
<proteinExistence type="predicted"/>
<feature type="region of interest" description="Disordered" evidence="1">
    <location>
        <begin position="1"/>
        <end position="48"/>
    </location>
</feature>
<name>A6IIF8_RAT</name>
<evidence type="ECO:0000313" key="2">
    <source>
        <dbReference type="EMBL" id="EDL98528.1"/>
    </source>
</evidence>
<reference evidence="3" key="1">
    <citation type="submission" date="2005-09" db="EMBL/GenBank/DDBJ databases">
        <authorList>
            <person name="Mural R.J."/>
            <person name="Li P.W."/>
            <person name="Adams M.D."/>
            <person name="Amanatides P.G."/>
            <person name="Baden-Tillson H."/>
            <person name="Barnstead M."/>
            <person name="Chin S.H."/>
            <person name="Dew I."/>
            <person name="Evans C.A."/>
            <person name="Ferriera S."/>
            <person name="Flanigan M."/>
            <person name="Fosler C."/>
            <person name="Glodek A."/>
            <person name="Gu Z."/>
            <person name="Holt R.A."/>
            <person name="Jennings D."/>
            <person name="Kraft C.L."/>
            <person name="Lu F."/>
            <person name="Nguyen T."/>
            <person name="Nusskern D.R."/>
            <person name="Pfannkoch C.M."/>
            <person name="Sitter C."/>
            <person name="Sutton G.G."/>
            <person name="Venter J.C."/>
            <person name="Wang Z."/>
            <person name="Woodage T."/>
            <person name="Zheng X.H."/>
            <person name="Zhong F."/>
        </authorList>
    </citation>
    <scope>NUCLEOTIDE SEQUENCE [LARGE SCALE GENOMIC DNA]</scope>
    <source>
        <strain>BN</strain>
        <strain evidence="3">Sprague-Dawley</strain>
    </source>
</reference>
<dbReference type="EMBL" id="CH473962">
    <property type="protein sequence ID" value="EDL98528.1"/>
    <property type="molecule type" value="Genomic_DNA"/>
</dbReference>
<evidence type="ECO:0000256" key="1">
    <source>
        <dbReference type="SAM" id="MobiDB-lite"/>
    </source>
</evidence>
<accession>A6IIF8</accession>
<dbReference type="AlphaFoldDB" id="A6IIF8"/>
<feature type="compositionally biased region" description="Polar residues" evidence="1">
    <location>
        <begin position="1"/>
        <end position="15"/>
    </location>
</feature>
<gene>
    <name evidence="2" type="ORF">rCG_55044</name>
</gene>
<evidence type="ECO:0000313" key="3">
    <source>
        <dbReference type="Proteomes" id="UP000234681"/>
    </source>
</evidence>
<protein>
    <submittedName>
        <fullName evidence="2">RCG55044</fullName>
    </submittedName>
</protein>